<comment type="caution">
    <text evidence="1">The sequence shown here is derived from an EMBL/GenBank/DDBJ whole genome shotgun (WGS) entry which is preliminary data.</text>
</comment>
<gene>
    <name evidence="1" type="ORF">FB559_0626</name>
</gene>
<dbReference type="AlphaFoldDB" id="A0A543CDF7"/>
<name>A0A543CDF7_9ACTN</name>
<protein>
    <submittedName>
        <fullName evidence="1">Uncharacterized protein</fullName>
    </submittedName>
</protein>
<evidence type="ECO:0000313" key="2">
    <source>
        <dbReference type="Proteomes" id="UP000316096"/>
    </source>
</evidence>
<organism evidence="1 2">
    <name type="scientific">Actinoallomurus bryophytorum</name>
    <dbReference type="NCBI Taxonomy" id="1490222"/>
    <lineage>
        <taxon>Bacteria</taxon>
        <taxon>Bacillati</taxon>
        <taxon>Actinomycetota</taxon>
        <taxon>Actinomycetes</taxon>
        <taxon>Streptosporangiales</taxon>
        <taxon>Thermomonosporaceae</taxon>
        <taxon>Actinoallomurus</taxon>
    </lineage>
</organism>
<sequence length="72" mass="7763">MAGRGRGEKTLLCLTCNRVRPARSPEEYTVLRAHLITIYGLCTCTQPGPWMPETLADVAVAGDSRETGGRAS</sequence>
<reference evidence="1 2" key="1">
    <citation type="submission" date="2019-06" db="EMBL/GenBank/DDBJ databases">
        <title>Sequencing the genomes of 1000 actinobacteria strains.</title>
        <authorList>
            <person name="Klenk H.-P."/>
        </authorList>
    </citation>
    <scope>NUCLEOTIDE SEQUENCE [LARGE SCALE GENOMIC DNA]</scope>
    <source>
        <strain evidence="1 2">DSM 102200</strain>
    </source>
</reference>
<dbReference type="Proteomes" id="UP000316096">
    <property type="component" value="Unassembled WGS sequence"/>
</dbReference>
<proteinExistence type="predicted"/>
<evidence type="ECO:0000313" key="1">
    <source>
        <dbReference type="EMBL" id="TQL95131.1"/>
    </source>
</evidence>
<dbReference type="EMBL" id="VFOZ01000001">
    <property type="protein sequence ID" value="TQL95131.1"/>
    <property type="molecule type" value="Genomic_DNA"/>
</dbReference>
<accession>A0A543CDF7</accession>
<keyword evidence="2" id="KW-1185">Reference proteome</keyword>